<dbReference type="CDD" id="cd00383">
    <property type="entry name" value="trans_reg_C"/>
    <property type="match status" value="1"/>
</dbReference>
<keyword evidence="1" id="KW-0597">Phosphoprotein</keyword>
<dbReference type="Pfam" id="PF00486">
    <property type="entry name" value="Trans_reg_C"/>
    <property type="match status" value="1"/>
</dbReference>
<dbReference type="SMART" id="SM00862">
    <property type="entry name" value="Trans_reg_C"/>
    <property type="match status" value="1"/>
</dbReference>
<dbReference type="SUPFAM" id="SSF52172">
    <property type="entry name" value="CheY-like"/>
    <property type="match status" value="1"/>
</dbReference>
<keyword evidence="5" id="KW-0804">Transcription</keyword>
<evidence type="ECO:0000256" key="3">
    <source>
        <dbReference type="ARBA" id="ARBA00023015"/>
    </source>
</evidence>
<dbReference type="PROSITE" id="PS50110">
    <property type="entry name" value="RESPONSE_REGULATORY"/>
    <property type="match status" value="1"/>
</dbReference>
<evidence type="ECO:0000256" key="4">
    <source>
        <dbReference type="ARBA" id="ARBA00023125"/>
    </source>
</evidence>
<dbReference type="InterPro" id="IPR016032">
    <property type="entry name" value="Sig_transdc_resp-reg_C-effctor"/>
</dbReference>
<dbReference type="GO" id="GO:0032993">
    <property type="term" value="C:protein-DNA complex"/>
    <property type="evidence" value="ECO:0007669"/>
    <property type="project" value="TreeGrafter"/>
</dbReference>
<dbReference type="SUPFAM" id="SSF46894">
    <property type="entry name" value="C-terminal effector domain of the bipartite response regulators"/>
    <property type="match status" value="1"/>
</dbReference>
<dbReference type="GO" id="GO:0000156">
    <property type="term" value="F:phosphorelay response regulator activity"/>
    <property type="evidence" value="ECO:0007669"/>
    <property type="project" value="TreeGrafter"/>
</dbReference>
<dbReference type="InterPro" id="IPR001867">
    <property type="entry name" value="OmpR/PhoB-type_DNA-bd"/>
</dbReference>
<dbReference type="PANTHER" id="PTHR48111:SF22">
    <property type="entry name" value="REGULATOR OF RPOS"/>
    <property type="match status" value="1"/>
</dbReference>
<evidence type="ECO:0000313" key="7">
    <source>
        <dbReference type="Proteomes" id="UP000251241"/>
    </source>
</evidence>
<dbReference type="PANTHER" id="PTHR48111">
    <property type="entry name" value="REGULATOR OF RPOS"/>
    <property type="match status" value="1"/>
</dbReference>
<dbReference type="Gene3D" id="1.10.10.10">
    <property type="entry name" value="Winged helix-like DNA-binding domain superfamily/Winged helix DNA-binding domain"/>
    <property type="match status" value="1"/>
</dbReference>
<accession>A0A2X2JDW4</accession>
<dbReference type="Gene3D" id="6.10.250.690">
    <property type="match status" value="1"/>
</dbReference>
<dbReference type="PROSITE" id="PS51755">
    <property type="entry name" value="OMPR_PHOB"/>
    <property type="match status" value="1"/>
</dbReference>
<dbReference type="RefSeq" id="WP_088162425.1">
    <property type="nucleotide sequence ID" value="NZ_CP069793.1"/>
</dbReference>
<keyword evidence="4" id="KW-0238">DNA-binding</keyword>
<dbReference type="InterPro" id="IPR011006">
    <property type="entry name" value="CheY-like_superfamily"/>
</dbReference>
<dbReference type="GeneID" id="97179495"/>
<dbReference type="InterPro" id="IPR001789">
    <property type="entry name" value="Sig_transdc_resp-reg_receiver"/>
</dbReference>
<dbReference type="GO" id="GO:0006355">
    <property type="term" value="P:regulation of DNA-templated transcription"/>
    <property type="evidence" value="ECO:0007669"/>
    <property type="project" value="InterPro"/>
</dbReference>
<dbReference type="InterPro" id="IPR036388">
    <property type="entry name" value="WH-like_DNA-bd_sf"/>
</dbReference>
<evidence type="ECO:0000256" key="1">
    <source>
        <dbReference type="ARBA" id="ARBA00022553"/>
    </source>
</evidence>
<evidence type="ECO:0000256" key="5">
    <source>
        <dbReference type="ARBA" id="ARBA00023163"/>
    </source>
</evidence>
<evidence type="ECO:0000256" key="2">
    <source>
        <dbReference type="ARBA" id="ARBA00023012"/>
    </source>
</evidence>
<proteinExistence type="predicted"/>
<sequence length="224" mass="25585">MKILIIEDELELLKSITEYLLQEDFRCETATNFKDASYLISGFNYDCIILDINLPDGNGLALLKLLREEKKKDGVIIISARNSLEDKIIGLNLGADDYLVKPFHLSELNARIKACMRRQFNEGIEMMEIGNLIIDPIGRSAQCNGQPLQFTKNEFDLIAYLLNNKNRVVSRQAIAEHIYGNRTDLMPSFDFVYSQIKNIKRKLKEANSIVKVETIYGLGYKISI</sequence>
<organism evidence="6 7">
    <name type="scientific">Sphingobacterium multivorum</name>
    <dbReference type="NCBI Taxonomy" id="28454"/>
    <lineage>
        <taxon>Bacteria</taxon>
        <taxon>Pseudomonadati</taxon>
        <taxon>Bacteroidota</taxon>
        <taxon>Sphingobacteriia</taxon>
        <taxon>Sphingobacteriales</taxon>
        <taxon>Sphingobacteriaceae</taxon>
        <taxon>Sphingobacterium</taxon>
    </lineage>
</organism>
<dbReference type="GO" id="GO:0000976">
    <property type="term" value="F:transcription cis-regulatory region binding"/>
    <property type="evidence" value="ECO:0007669"/>
    <property type="project" value="TreeGrafter"/>
</dbReference>
<keyword evidence="3" id="KW-0805">Transcription regulation</keyword>
<gene>
    <name evidence="6" type="primary">basR</name>
    <name evidence="6" type="ORF">NCTC11343_04570</name>
</gene>
<name>A0A2X2JDW4_SPHMU</name>
<protein>
    <submittedName>
        <fullName evidence="6">Transcriptional regulatory protein BasR</fullName>
    </submittedName>
</protein>
<evidence type="ECO:0000313" key="6">
    <source>
        <dbReference type="EMBL" id="SPZ92547.1"/>
    </source>
</evidence>
<dbReference type="Proteomes" id="UP000251241">
    <property type="component" value="Unassembled WGS sequence"/>
</dbReference>
<reference evidence="6 7" key="1">
    <citation type="submission" date="2018-06" db="EMBL/GenBank/DDBJ databases">
        <authorList>
            <consortium name="Pathogen Informatics"/>
            <person name="Doyle S."/>
        </authorList>
    </citation>
    <scope>NUCLEOTIDE SEQUENCE [LARGE SCALE GENOMIC DNA]</scope>
    <source>
        <strain evidence="6 7">NCTC11343</strain>
    </source>
</reference>
<dbReference type="AlphaFoldDB" id="A0A2X2JDW4"/>
<dbReference type="EMBL" id="UAUU01000011">
    <property type="protein sequence ID" value="SPZ92547.1"/>
    <property type="molecule type" value="Genomic_DNA"/>
</dbReference>
<dbReference type="Pfam" id="PF00072">
    <property type="entry name" value="Response_reg"/>
    <property type="match status" value="1"/>
</dbReference>
<dbReference type="Gene3D" id="3.40.50.2300">
    <property type="match status" value="1"/>
</dbReference>
<dbReference type="SMART" id="SM00448">
    <property type="entry name" value="REC"/>
    <property type="match status" value="1"/>
</dbReference>
<dbReference type="GO" id="GO:0005829">
    <property type="term" value="C:cytosol"/>
    <property type="evidence" value="ECO:0007669"/>
    <property type="project" value="TreeGrafter"/>
</dbReference>
<dbReference type="InterPro" id="IPR039420">
    <property type="entry name" value="WalR-like"/>
</dbReference>
<keyword evidence="2" id="KW-0902">Two-component regulatory system</keyword>